<comment type="caution">
    <text evidence="1">The sequence shown here is derived from an EMBL/GenBank/DDBJ whole genome shotgun (WGS) entry which is preliminary data.</text>
</comment>
<evidence type="ECO:0000313" key="1">
    <source>
        <dbReference type="EMBL" id="KAI9921384.1"/>
    </source>
</evidence>
<keyword evidence="2" id="KW-1185">Reference proteome</keyword>
<name>A0ACC0WR97_9STRA</name>
<organism evidence="1 2">
    <name type="scientific">Peronosclerospora sorghi</name>
    <dbReference type="NCBI Taxonomy" id="230839"/>
    <lineage>
        <taxon>Eukaryota</taxon>
        <taxon>Sar</taxon>
        <taxon>Stramenopiles</taxon>
        <taxon>Oomycota</taxon>
        <taxon>Peronosporomycetes</taxon>
        <taxon>Peronosporales</taxon>
        <taxon>Peronosporaceae</taxon>
        <taxon>Peronosclerospora</taxon>
    </lineage>
</organism>
<dbReference type="Proteomes" id="UP001163321">
    <property type="component" value="Chromosome 1"/>
</dbReference>
<dbReference type="EMBL" id="CM047580">
    <property type="protein sequence ID" value="KAI9921384.1"/>
    <property type="molecule type" value="Genomic_DNA"/>
</dbReference>
<reference evidence="1 2" key="1">
    <citation type="journal article" date="2022" name="bioRxiv">
        <title>The genome of the oomycete Peronosclerospora sorghi, a cosmopolitan pathogen of maize and sorghum, is inflated with dispersed pseudogenes.</title>
        <authorList>
            <person name="Fletcher K."/>
            <person name="Martin F."/>
            <person name="Isakeit T."/>
            <person name="Cavanaugh K."/>
            <person name="Magill C."/>
            <person name="Michelmore R."/>
        </authorList>
    </citation>
    <scope>NUCLEOTIDE SEQUENCE [LARGE SCALE GENOMIC DNA]</scope>
    <source>
        <strain evidence="1">P6</strain>
    </source>
</reference>
<evidence type="ECO:0000313" key="2">
    <source>
        <dbReference type="Proteomes" id="UP001163321"/>
    </source>
</evidence>
<gene>
    <name evidence="1" type="ORF">PsorP6_001141</name>
</gene>
<protein>
    <submittedName>
        <fullName evidence="1">Uncharacterized protein</fullName>
    </submittedName>
</protein>
<proteinExistence type="predicted"/>
<accession>A0ACC0WR97</accession>
<sequence length="137" mass="15737">MMSDDRAEAWVRKCPLVRAAQRFCFLEEVFFGGLRTAQKTTAERAFQLIARAQQQVLYSLQNGLHENGPAHNVGAKQDVYRMHECALEMFDALMITPEKRQDMYFAQLGIDSYVFCQELYHDLVAIRQSRVSTVNVG</sequence>